<dbReference type="GO" id="GO:0005834">
    <property type="term" value="C:heterotrimeric G-protein complex"/>
    <property type="evidence" value="ECO:0007669"/>
    <property type="project" value="TreeGrafter"/>
</dbReference>
<sequence length="76" mass="8633">MTSLASCCFGEQDPQTKTIDKKLRKEKQNLRRQVKILLLGSGESGKSTFIKQMVIIHGPGEFTADEVRSYRAQIYQ</sequence>
<dbReference type="FunFam" id="3.40.50.300:FF:000692">
    <property type="entry name" value="Guanine nucleotide-binding protein subunit alpha"/>
    <property type="match status" value="1"/>
</dbReference>
<dbReference type="WBParaSite" id="ACRNAN_scaffold3400.g8970.t1">
    <property type="protein sequence ID" value="ACRNAN_scaffold3400.g8970.t1"/>
    <property type="gene ID" value="ACRNAN_scaffold3400.g8970"/>
</dbReference>
<evidence type="ECO:0000256" key="2">
    <source>
        <dbReference type="ARBA" id="ARBA00022707"/>
    </source>
</evidence>
<dbReference type="PROSITE" id="PS51882">
    <property type="entry name" value="G_ALPHA"/>
    <property type="match status" value="1"/>
</dbReference>
<feature type="binding site" evidence="9">
    <location>
        <begin position="43"/>
        <end position="48"/>
    </location>
    <ligand>
        <name>GTP</name>
        <dbReference type="ChEBI" id="CHEBI:37565"/>
    </ligand>
</feature>
<evidence type="ECO:0000256" key="8">
    <source>
        <dbReference type="ARBA" id="ARBA00023288"/>
    </source>
</evidence>
<dbReference type="PANTHER" id="PTHR10218">
    <property type="entry name" value="GTP-BINDING PROTEIN ALPHA SUBUNIT"/>
    <property type="match status" value="1"/>
</dbReference>
<dbReference type="GO" id="GO:0005737">
    <property type="term" value="C:cytoplasm"/>
    <property type="evidence" value="ECO:0007669"/>
    <property type="project" value="TreeGrafter"/>
</dbReference>
<keyword evidence="8" id="KW-0449">Lipoprotein</keyword>
<keyword evidence="7" id="KW-0807">Transducer</keyword>
<dbReference type="GO" id="GO:0031526">
    <property type="term" value="C:brush border membrane"/>
    <property type="evidence" value="ECO:0007669"/>
    <property type="project" value="TreeGrafter"/>
</dbReference>
<dbReference type="Pfam" id="PF00503">
    <property type="entry name" value="G-alpha"/>
    <property type="match status" value="1"/>
</dbReference>
<organism evidence="11 12">
    <name type="scientific">Acrobeloides nanus</name>
    <dbReference type="NCBI Taxonomy" id="290746"/>
    <lineage>
        <taxon>Eukaryota</taxon>
        <taxon>Metazoa</taxon>
        <taxon>Ecdysozoa</taxon>
        <taxon>Nematoda</taxon>
        <taxon>Chromadorea</taxon>
        <taxon>Rhabditida</taxon>
        <taxon>Tylenchina</taxon>
        <taxon>Cephalobomorpha</taxon>
        <taxon>Cephaloboidea</taxon>
        <taxon>Cephalobidae</taxon>
        <taxon>Acrobeloides</taxon>
    </lineage>
</organism>
<comment type="subunit">
    <text evidence="1">G proteins are composed of 3 units; alpha, beta and gamma. The alpha chain contains the guanine nucleotide binding site.</text>
</comment>
<evidence type="ECO:0000256" key="3">
    <source>
        <dbReference type="ARBA" id="ARBA00022723"/>
    </source>
</evidence>
<keyword evidence="5 9" id="KW-0342">GTP-binding</keyword>
<dbReference type="SUPFAM" id="SSF52540">
    <property type="entry name" value="P-loop containing nucleoside triphosphate hydrolases"/>
    <property type="match status" value="1"/>
</dbReference>
<evidence type="ECO:0000313" key="12">
    <source>
        <dbReference type="WBParaSite" id="ACRNAN_scaffold3400.g8970.t1"/>
    </source>
</evidence>
<dbReference type="GO" id="GO:0007188">
    <property type="term" value="P:adenylate cyclase-modulating G protein-coupled receptor signaling pathway"/>
    <property type="evidence" value="ECO:0007669"/>
    <property type="project" value="TreeGrafter"/>
</dbReference>
<keyword evidence="6" id="KW-0564">Palmitate</keyword>
<dbReference type="Gene3D" id="3.40.50.300">
    <property type="entry name" value="P-loop containing nucleotide triphosphate hydrolases"/>
    <property type="match status" value="1"/>
</dbReference>
<keyword evidence="4 9" id="KW-0547">Nucleotide-binding</keyword>
<dbReference type="PANTHER" id="PTHR10218:SF360">
    <property type="entry name" value="GUANINE NUCLEOTIDE-BINDING PROTEIN SUBUNIT ALPHA HOMOLOG"/>
    <property type="match status" value="1"/>
</dbReference>
<reference evidence="12" key="1">
    <citation type="submission" date="2022-11" db="UniProtKB">
        <authorList>
            <consortium name="WormBaseParasite"/>
        </authorList>
    </citation>
    <scope>IDENTIFICATION</scope>
</reference>
<keyword evidence="11" id="KW-1185">Reference proteome</keyword>
<dbReference type="GO" id="GO:0031752">
    <property type="term" value="F:D5 dopamine receptor binding"/>
    <property type="evidence" value="ECO:0007669"/>
    <property type="project" value="TreeGrafter"/>
</dbReference>
<evidence type="ECO:0000256" key="4">
    <source>
        <dbReference type="ARBA" id="ARBA00022741"/>
    </source>
</evidence>
<evidence type="ECO:0000256" key="7">
    <source>
        <dbReference type="ARBA" id="ARBA00023224"/>
    </source>
</evidence>
<keyword evidence="10" id="KW-0460">Magnesium</keyword>
<evidence type="ECO:0000256" key="5">
    <source>
        <dbReference type="ARBA" id="ARBA00023134"/>
    </source>
</evidence>
<dbReference type="InterPro" id="IPR001019">
    <property type="entry name" value="Gprotein_alpha_su"/>
</dbReference>
<dbReference type="GO" id="GO:0031683">
    <property type="term" value="F:G-protein beta/gamma-subunit complex binding"/>
    <property type="evidence" value="ECO:0007669"/>
    <property type="project" value="InterPro"/>
</dbReference>
<dbReference type="GO" id="GO:0005525">
    <property type="term" value="F:GTP binding"/>
    <property type="evidence" value="ECO:0007669"/>
    <property type="project" value="UniProtKB-KW"/>
</dbReference>
<name>A0A914DQD3_9BILA</name>
<dbReference type="AlphaFoldDB" id="A0A914DQD3"/>
<dbReference type="GO" id="GO:0046872">
    <property type="term" value="F:metal ion binding"/>
    <property type="evidence" value="ECO:0007669"/>
    <property type="project" value="UniProtKB-KW"/>
</dbReference>
<proteinExistence type="predicted"/>
<feature type="binding site" evidence="10">
    <location>
        <position position="47"/>
    </location>
    <ligand>
        <name>Mg(2+)</name>
        <dbReference type="ChEBI" id="CHEBI:18420"/>
    </ligand>
</feature>
<protein>
    <submittedName>
        <fullName evidence="12">Uncharacterized protein</fullName>
    </submittedName>
</protein>
<dbReference type="InterPro" id="IPR027417">
    <property type="entry name" value="P-loop_NTPase"/>
</dbReference>
<dbReference type="GO" id="GO:0003924">
    <property type="term" value="F:GTPase activity"/>
    <property type="evidence" value="ECO:0007669"/>
    <property type="project" value="InterPro"/>
</dbReference>
<dbReference type="Proteomes" id="UP000887540">
    <property type="component" value="Unplaced"/>
</dbReference>
<evidence type="ECO:0000256" key="6">
    <source>
        <dbReference type="ARBA" id="ARBA00023139"/>
    </source>
</evidence>
<evidence type="ECO:0000256" key="9">
    <source>
        <dbReference type="PIRSR" id="PIRSR601019-1"/>
    </source>
</evidence>
<evidence type="ECO:0000256" key="10">
    <source>
        <dbReference type="PIRSR" id="PIRSR601019-2"/>
    </source>
</evidence>
<evidence type="ECO:0000313" key="11">
    <source>
        <dbReference type="Proteomes" id="UP000887540"/>
    </source>
</evidence>
<dbReference type="GO" id="GO:0007266">
    <property type="term" value="P:Rho protein signal transduction"/>
    <property type="evidence" value="ECO:0007669"/>
    <property type="project" value="TreeGrafter"/>
</dbReference>
<accession>A0A914DQD3</accession>
<evidence type="ECO:0000256" key="1">
    <source>
        <dbReference type="ARBA" id="ARBA00011356"/>
    </source>
</evidence>
<keyword evidence="3 10" id="KW-0479">Metal-binding</keyword>
<keyword evidence="2" id="KW-0519">Myristate</keyword>